<evidence type="ECO:0000256" key="6">
    <source>
        <dbReference type="ARBA" id="ARBA00022801"/>
    </source>
</evidence>
<dbReference type="GO" id="GO:0046872">
    <property type="term" value="F:metal ion binding"/>
    <property type="evidence" value="ECO:0007669"/>
    <property type="project" value="UniProtKB-KW"/>
</dbReference>
<evidence type="ECO:0008006" key="9">
    <source>
        <dbReference type="Google" id="ProtNLM"/>
    </source>
</evidence>
<evidence type="ECO:0000256" key="3">
    <source>
        <dbReference type="ARBA" id="ARBA00022722"/>
    </source>
</evidence>
<keyword evidence="5" id="KW-0255">Endonuclease</keyword>
<evidence type="ECO:0000256" key="5">
    <source>
        <dbReference type="ARBA" id="ARBA00022759"/>
    </source>
</evidence>
<comment type="similarity">
    <text evidence="2">Belongs to the endoribonuclease YbeY family.</text>
</comment>
<keyword evidence="4" id="KW-0479">Metal-binding</keyword>
<evidence type="ECO:0000256" key="1">
    <source>
        <dbReference type="ARBA" id="ARBA00001947"/>
    </source>
</evidence>
<dbReference type="InterPro" id="IPR002036">
    <property type="entry name" value="YbeY"/>
</dbReference>
<sequence>ERMRTDPARLAQNRRQLYPRAHGHSARSGGIPLADDRPQMARHAYDGGQLNTTFSLSQTEGIAPLPGNAEAALLGVAAQVATVHTLPAEVRIVFVTDEYMAGLNTNYRAKEGTTDVLSFDLGATPGQLSSGEIYISLPQAERQVLALTVPVFEEVARLLTHGLLHLAGWIHDNRDQLLAMEGETERFLNDSELNIPL</sequence>
<dbReference type="EMBL" id="UINC01145442">
    <property type="protein sequence ID" value="SVD35572.1"/>
    <property type="molecule type" value="Genomic_DNA"/>
</dbReference>
<dbReference type="SUPFAM" id="SSF55486">
    <property type="entry name" value="Metalloproteases ('zincins'), catalytic domain"/>
    <property type="match status" value="1"/>
</dbReference>
<dbReference type="Pfam" id="PF02130">
    <property type="entry name" value="YbeY"/>
    <property type="match status" value="1"/>
</dbReference>
<evidence type="ECO:0000256" key="2">
    <source>
        <dbReference type="ARBA" id="ARBA00010875"/>
    </source>
</evidence>
<reference evidence="8" key="1">
    <citation type="submission" date="2018-05" db="EMBL/GenBank/DDBJ databases">
        <authorList>
            <person name="Lanie J.A."/>
            <person name="Ng W.-L."/>
            <person name="Kazmierczak K.M."/>
            <person name="Andrzejewski T.M."/>
            <person name="Davidsen T.M."/>
            <person name="Wayne K.J."/>
            <person name="Tettelin H."/>
            <person name="Glass J.I."/>
            <person name="Rusch D."/>
            <person name="Podicherti R."/>
            <person name="Tsui H.-C.T."/>
            <person name="Winkler M.E."/>
        </authorList>
    </citation>
    <scope>NUCLEOTIDE SEQUENCE</scope>
</reference>
<feature type="non-terminal residue" evidence="8">
    <location>
        <position position="1"/>
    </location>
</feature>
<name>A0A382UN18_9ZZZZ</name>
<keyword evidence="3" id="KW-0540">Nuclease</keyword>
<protein>
    <recommendedName>
        <fullName evidence="9">rRNA maturation RNase YbeY</fullName>
    </recommendedName>
</protein>
<dbReference type="InterPro" id="IPR020549">
    <property type="entry name" value="YbeY_CS"/>
</dbReference>
<dbReference type="GO" id="GO:0006364">
    <property type="term" value="P:rRNA processing"/>
    <property type="evidence" value="ECO:0007669"/>
    <property type="project" value="InterPro"/>
</dbReference>
<dbReference type="InterPro" id="IPR023091">
    <property type="entry name" value="MetalPrtase_cat_dom_sf_prd"/>
</dbReference>
<comment type="cofactor">
    <cofactor evidence="1">
        <name>Zn(2+)</name>
        <dbReference type="ChEBI" id="CHEBI:29105"/>
    </cofactor>
</comment>
<dbReference type="PROSITE" id="PS01306">
    <property type="entry name" value="UPF0054"/>
    <property type="match status" value="1"/>
</dbReference>
<dbReference type="GO" id="GO:0004222">
    <property type="term" value="F:metalloendopeptidase activity"/>
    <property type="evidence" value="ECO:0007669"/>
    <property type="project" value="InterPro"/>
</dbReference>
<evidence type="ECO:0000256" key="4">
    <source>
        <dbReference type="ARBA" id="ARBA00022723"/>
    </source>
</evidence>
<dbReference type="GO" id="GO:0004519">
    <property type="term" value="F:endonuclease activity"/>
    <property type="evidence" value="ECO:0007669"/>
    <property type="project" value="UniProtKB-KW"/>
</dbReference>
<dbReference type="PANTHER" id="PTHR46986">
    <property type="entry name" value="ENDORIBONUCLEASE YBEY, CHLOROPLASTIC"/>
    <property type="match status" value="1"/>
</dbReference>
<accession>A0A382UN18</accession>
<gene>
    <name evidence="8" type="ORF">METZ01_LOCUS388426</name>
</gene>
<keyword evidence="6" id="KW-0378">Hydrolase</keyword>
<proteinExistence type="inferred from homology"/>
<dbReference type="Gene3D" id="3.40.390.30">
    <property type="entry name" value="Metalloproteases ('zincins'), catalytic domain"/>
    <property type="match status" value="1"/>
</dbReference>
<organism evidence="8">
    <name type="scientific">marine metagenome</name>
    <dbReference type="NCBI Taxonomy" id="408172"/>
    <lineage>
        <taxon>unclassified sequences</taxon>
        <taxon>metagenomes</taxon>
        <taxon>ecological metagenomes</taxon>
    </lineage>
</organism>
<evidence type="ECO:0000313" key="8">
    <source>
        <dbReference type="EMBL" id="SVD35572.1"/>
    </source>
</evidence>
<dbReference type="AlphaFoldDB" id="A0A382UN18"/>
<evidence type="ECO:0000256" key="7">
    <source>
        <dbReference type="ARBA" id="ARBA00022833"/>
    </source>
</evidence>
<dbReference type="NCBIfam" id="TIGR00043">
    <property type="entry name" value="rRNA maturation RNase YbeY"/>
    <property type="match status" value="1"/>
</dbReference>
<dbReference type="HAMAP" id="MF_00009">
    <property type="entry name" value="Endoribonucl_YbeY"/>
    <property type="match status" value="1"/>
</dbReference>
<dbReference type="PANTHER" id="PTHR46986:SF1">
    <property type="entry name" value="ENDORIBONUCLEASE YBEY, CHLOROPLASTIC"/>
    <property type="match status" value="1"/>
</dbReference>
<keyword evidence="7" id="KW-0862">Zinc</keyword>